<keyword evidence="3" id="KW-1185">Reference proteome</keyword>
<sequence>MVTWATPSRAAEYRPLPVVAPVGITADWLIFDASRNSLILYLPGYHAPAQAYYQWVNLTPSQPLRVSFAAQKTLSLFLDNSLIFTAPHSGNYTIDLSRYLPRTANAGQHLLCVWHPDVSPNYTSFTNERLPVAKAPGPKVGRSPVWQPQAKSLATQGQNVFLCFLLLVGLMYGGIRTAYQPGFARIYELWSSAPGEQNFLTRPTITWLNLLLVLVFSLSFALLLAAIHTNVQNVIILRRLFVVPESDLLIRVLVYTLLVGGFVLVRFLFLLLMGYIFDLSPLVLTQYREFIRSLLFMGLFLPAVMLLYLVLNQSWPEGVLWVSNGVVTIMLLATVVRVAYTIHRRASLLNLHLFSYFCATEIIPLTILLKVLVFTY</sequence>
<feature type="transmembrane region" description="Helical" evidence="1">
    <location>
        <begin position="248"/>
        <end position="277"/>
    </location>
</feature>
<feature type="transmembrane region" description="Helical" evidence="1">
    <location>
        <begin position="160"/>
        <end position="179"/>
    </location>
</feature>
<dbReference type="Proteomes" id="UP000326380">
    <property type="component" value="Unassembled WGS sequence"/>
</dbReference>
<dbReference type="RefSeq" id="WP_151079638.1">
    <property type="nucleotide sequence ID" value="NZ_VTWU01000005.1"/>
</dbReference>
<accession>A0AA88FKE0</accession>
<feature type="transmembrane region" description="Helical" evidence="1">
    <location>
        <begin position="289"/>
        <end position="311"/>
    </location>
</feature>
<comment type="caution">
    <text evidence="2">The sequence shown here is derived from an EMBL/GenBank/DDBJ whole genome shotgun (WGS) entry which is preliminary data.</text>
</comment>
<gene>
    <name evidence="2" type="ORF">F0P96_14550</name>
</gene>
<keyword evidence="1" id="KW-0472">Membrane</keyword>
<reference evidence="2 3" key="1">
    <citation type="submission" date="2019-09" db="EMBL/GenBank/DDBJ databases">
        <title>Genome sequence of Hymenobacter sp. M3.</title>
        <authorList>
            <person name="Srinivasan S."/>
        </authorList>
    </citation>
    <scope>NUCLEOTIDE SEQUENCE [LARGE SCALE GENOMIC DNA]</scope>
    <source>
        <strain evidence="2 3">M3</strain>
    </source>
</reference>
<feature type="transmembrane region" description="Helical" evidence="1">
    <location>
        <begin position="318"/>
        <end position="342"/>
    </location>
</feature>
<dbReference type="EMBL" id="VTWU01000005">
    <property type="protein sequence ID" value="KAA9331460.1"/>
    <property type="molecule type" value="Genomic_DNA"/>
</dbReference>
<organism evidence="2 3">
    <name type="scientific">Hymenobacter busanensis</name>
    <dbReference type="NCBI Taxonomy" id="2607656"/>
    <lineage>
        <taxon>Bacteria</taxon>
        <taxon>Pseudomonadati</taxon>
        <taxon>Bacteroidota</taxon>
        <taxon>Cytophagia</taxon>
        <taxon>Cytophagales</taxon>
        <taxon>Hymenobacteraceae</taxon>
        <taxon>Hymenobacter</taxon>
    </lineage>
</organism>
<proteinExistence type="predicted"/>
<evidence type="ECO:0000313" key="2">
    <source>
        <dbReference type="EMBL" id="KAA9331460.1"/>
    </source>
</evidence>
<name>A0AA88FKE0_9BACT</name>
<evidence type="ECO:0000256" key="1">
    <source>
        <dbReference type="SAM" id="Phobius"/>
    </source>
</evidence>
<dbReference type="Pfam" id="PF14093">
    <property type="entry name" value="DUF4271"/>
    <property type="match status" value="1"/>
</dbReference>
<keyword evidence="1" id="KW-0812">Transmembrane</keyword>
<feature type="transmembrane region" description="Helical" evidence="1">
    <location>
        <begin position="207"/>
        <end position="227"/>
    </location>
</feature>
<dbReference type="AlphaFoldDB" id="A0AA88FKE0"/>
<dbReference type="InterPro" id="IPR025367">
    <property type="entry name" value="DUF4271"/>
</dbReference>
<protein>
    <submittedName>
        <fullName evidence="2">DUF4271 domain-containing protein</fullName>
    </submittedName>
</protein>
<feature type="transmembrane region" description="Helical" evidence="1">
    <location>
        <begin position="354"/>
        <end position="373"/>
    </location>
</feature>
<keyword evidence="1" id="KW-1133">Transmembrane helix</keyword>
<evidence type="ECO:0000313" key="3">
    <source>
        <dbReference type="Proteomes" id="UP000326380"/>
    </source>
</evidence>